<proteinExistence type="predicted"/>
<keyword evidence="2" id="KW-1185">Reference proteome</keyword>
<name>A0ACB7IQ65_PLECO</name>
<evidence type="ECO:0000313" key="2">
    <source>
        <dbReference type="Proteomes" id="UP000824881"/>
    </source>
</evidence>
<gene>
    <name evidence="1" type="ORF">CCMSSC00406_0001611</name>
</gene>
<comment type="caution">
    <text evidence="1">The sequence shown here is derived from an EMBL/GenBank/DDBJ whole genome shotgun (WGS) entry which is preliminary data.</text>
</comment>
<reference evidence="1 2" key="1">
    <citation type="journal article" date="2021" name="Appl. Environ. Microbiol.">
        <title>Genetic linkage and physical mapping for an oyster mushroom Pleurotus cornucopiae and QTL analysis for the trait cap color.</title>
        <authorList>
            <person name="Zhang Y."/>
            <person name="Gao W."/>
            <person name="Sonnenberg A."/>
            <person name="Chen Q."/>
            <person name="Zhang J."/>
            <person name="Huang C."/>
        </authorList>
    </citation>
    <scope>NUCLEOTIDE SEQUENCE [LARGE SCALE GENOMIC DNA]</scope>
    <source>
        <strain evidence="1">CCMSSC00406</strain>
    </source>
</reference>
<organism evidence="1 2">
    <name type="scientific">Pleurotus cornucopiae</name>
    <name type="common">Cornucopia mushroom</name>
    <dbReference type="NCBI Taxonomy" id="5321"/>
    <lineage>
        <taxon>Eukaryota</taxon>
        <taxon>Fungi</taxon>
        <taxon>Dikarya</taxon>
        <taxon>Basidiomycota</taxon>
        <taxon>Agaricomycotina</taxon>
        <taxon>Agaricomycetes</taxon>
        <taxon>Agaricomycetidae</taxon>
        <taxon>Agaricales</taxon>
        <taxon>Pleurotineae</taxon>
        <taxon>Pleurotaceae</taxon>
        <taxon>Pleurotus</taxon>
    </lineage>
</organism>
<dbReference type="Proteomes" id="UP000824881">
    <property type="component" value="Unassembled WGS sequence"/>
</dbReference>
<protein>
    <submittedName>
        <fullName evidence="1">Uncharacterized protein</fullName>
    </submittedName>
</protein>
<sequence length="95" mass="10856">MAKSTRSKVKRSYRHKKREEGVYAATEAARLNRMNAKLLAVAAAPKPLVEEERDADDEDEMRGWYMFAAFGIMDADTITPERLEMFRVDGLRTCA</sequence>
<evidence type="ECO:0000313" key="1">
    <source>
        <dbReference type="EMBL" id="KAG9219201.1"/>
    </source>
</evidence>
<accession>A0ACB7IQ65</accession>
<dbReference type="EMBL" id="WQMT02000009">
    <property type="protein sequence ID" value="KAG9219201.1"/>
    <property type="molecule type" value="Genomic_DNA"/>
</dbReference>